<dbReference type="Proteomes" id="UP000015103">
    <property type="component" value="Unassembled WGS sequence"/>
</dbReference>
<dbReference type="VEuPathDB" id="VectorBase:RPRC007727"/>
<feature type="region of interest" description="Disordered" evidence="1">
    <location>
        <begin position="188"/>
        <end position="330"/>
    </location>
</feature>
<keyword evidence="3" id="KW-1185">Reference proteome</keyword>
<dbReference type="AlphaFoldDB" id="T1HUK7"/>
<feature type="region of interest" description="Disordered" evidence="1">
    <location>
        <begin position="48"/>
        <end position="148"/>
    </location>
</feature>
<evidence type="ECO:0000313" key="3">
    <source>
        <dbReference type="Proteomes" id="UP000015103"/>
    </source>
</evidence>
<feature type="compositionally biased region" description="Basic and acidic residues" evidence="1">
    <location>
        <begin position="76"/>
        <end position="97"/>
    </location>
</feature>
<feature type="compositionally biased region" description="Basic residues" evidence="1">
    <location>
        <begin position="1"/>
        <end position="10"/>
    </location>
</feature>
<dbReference type="EnsemblMetazoa" id="RPRC007727-RA">
    <property type="protein sequence ID" value="RPRC007727-PA"/>
    <property type="gene ID" value="RPRC007727"/>
</dbReference>
<proteinExistence type="predicted"/>
<feature type="compositionally biased region" description="Basic residues" evidence="1">
    <location>
        <begin position="267"/>
        <end position="276"/>
    </location>
</feature>
<sequence length="330" mass="37422">MRREGKRRRSNSNVDDEEYGSKTDLSRLFSLDNIPDLEDLQTKLSAYYAKVDKAPKKESSEDKLFKGRKSSLSPKSFERNEKSSSHDSLRKGKKAVDMFEEESPETTPDREKNRQSEAQSPPQQKFKMQLTGSANKFKKKEKTDDPISEAWDDIEEKGSSLLKDVVPPPLPPTKDEMAQNLKKIVEKKKESVEAKPASTPVTAAPGGPSVMDKLGGFRINPAAVSSTNNNYRKDEEIENKRKPSRARDSESDSERDEKDKGSVSSRSRSRTPKRKYSSGESSEGSYKGRSRSKSGSYTRPRRYRSSESGSYRSRSYSRSRSRSRSGDYRR</sequence>
<dbReference type="HOGENOM" id="CLU_843547_0_0_1"/>
<feature type="region of interest" description="Disordered" evidence="1">
    <location>
        <begin position="1"/>
        <end position="27"/>
    </location>
</feature>
<name>T1HUK7_RHOPR</name>
<feature type="compositionally biased region" description="Basic and acidic residues" evidence="1">
    <location>
        <begin position="50"/>
        <end position="65"/>
    </location>
</feature>
<dbReference type="EMBL" id="ACPB03002617">
    <property type="status" value="NOT_ANNOTATED_CDS"/>
    <property type="molecule type" value="Genomic_DNA"/>
</dbReference>
<evidence type="ECO:0000313" key="2">
    <source>
        <dbReference type="EnsemblMetazoa" id="RPRC007727-PA"/>
    </source>
</evidence>
<feature type="compositionally biased region" description="Low complexity" evidence="1">
    <location>
        <begin position="278"/>
        <end position="297"/>
    </location>
</feature>
<feature type="compositionally biased region" description="Basic and acidic residues" evidence="1">
    <location>
        <begin position="231"/>
        <end position="261"/>
    </location>
</feature>
<organism evidence="2 3">
    <name type="scientific">Rhodnius prolixus</name>
    <name type="common">Triatomid bug</name>
    <dbReference type="NCBI Taxonomy" id="13249"/>
    <lineage>
        <taxon>Eukaryota</taxon>
        <taxon>Metazoa</taxon>
        <taxon>Ecdysozoa</taxon>
        <taxon>Arthropoda</taxon>
        <taxon>Hexapoda</taxon>
        <taxon>Insecta</taxon>
        <taxon>Pterygota</taxon>
        <taxon>Neoptera</taxon>
        <taxon>Paraneoptera</taxon>
        <taxon>Hemiptera</taxon>
        <taxon>Heteroptera</taxon>
        <taxon>Panheteroptera</taxon>
        <taxon>Cimicomorpha</taxon>
        <taxon>Reduviidae</taxon>
        <taxon>Triatominae</taxon>
        <taxon>Rhodnius</taxon>
    </lineage>
</organism>
<accession>T1HUK7</accession>
<dbReference type="STRING" id="13249.T1HUK7"/>
<protein>
    <submittedName>
        <fullName evidence="2">Uncharacterized protein</fullName>
    </submittedName>
</protein>
<reference evidence="2" key="1">
    <citation type="submission" date="2015-05" db="UniProtKB">
        <authorList>
            <consortium name="EnsemblMetazoa"/>
        </authorList>
    </citation>
    <scope>IDENTIFICATION</scope>
</reference>
<evidence type="ECO:0000256" key="1">
    <source>
        <dbReference type="SAM" id="MobiDB-lite"/>
    </source>
</evidence>
<dbReference type="InParanoid" id="T1HUK7"/>